<dbReference type="Gene3D" id="3.60.21.10">
    <property type="match status" value="1"/>
</dbReference>
<dbReference type="EMBL" id="MJAT01000001">
    <property type="protein sequence ID" value="OEH86807.1"/>
    <property type="molecule type" value="Genomic_DNA"/>
</dbReference>
<comment type="similarity">
    <text evidence="1 2">Belongs to the metallophosphoesterase superfamily. YfcE family.</text>
</comment>
<accession>A0A1E5L9G9</accession>
<comment type="cofactor">
    <cofactor evidence="2">
        <name>a divalent metal cation</name>
        <dbReference type="ChEBI" id="CHEBI:60240"/>
    </cofactor>
</comment>
<protein>
    <recommendedName>
        <fullName evidence="2">Phosphoesterase</fullName>
        <ecNumber evidence="2">3.1.4.-</ecNumber>
    </recommendedName>
</protein>
<dbReference type="EC" id="3.1.4.-" evidence="2"/>
<dbReference type="STRING" id="1390249.BHU72_00620"/>
<dbReference type="Pfam" id="PF12850">
    <property type="entry name" value="Metallophos_2"/>
    <property type="match status" value="1"/>
</dbReference>
<sequence>MKRIGIISDTHGQLRTEVLEALRGVDEIIHAGDVVGDEVLRELQRIAPVHAVRGNNDYGEWAMCLPKTQMLEHEGFTLYVLHILQEMDIAPGAAGVNIIISGHTHKPLIEEKGNILYINPGSCGPRRFSLPVSAVILEIESKNCIAHYIDLQDSAKNYSYTFALQSYNQIIRLYP</sequence>
<dbReference type="CDD" id="cd00841">
    <property type="entry name" value="MPP_YfcE"/>
    <property type="match status" value="1"/>
</dbReference>
<dbReference type="OrthoDB" id="9800565at2"/>
<dbReference type="Proteomes" id="UP000095255">
    <property type="component" value="Unassembled WGS sequence"/>
</dbReference>
<dbReference type="NCBIfam" id="TIGR00040">
    <property type="entry name" value="yfcE"/>
    <property type="match status" value="1"/>
</dbReference>
<dbReference type="SUPFAM" id="SSF56300">
    <property type="entry name" value="Metallo-dependent phosphatases"/>
    <property type="match status" value="1"/>
</dbReference>
<dbReference type="PANTHER" id="PTHR11124">
    <property type="entry name" value="VACUOLAR SORTING PROTEIN VPS29"/>
    <property type="match status" value="1"/>
</dbReference>
<evidence type="ECO:0000313" key="5">
    <source>
        <dbReference type="Proteomes" id="UP000095255"/>
    </source>
</evidence>
<evidence type="ECO:0000256" key="2">
    <source>
        <dbReference type="RuleBase" id="RU362039"/>
    </source>
</evidence>
<comment type="caution">
    <text evidence="4">The sequence shown here is derived from an EMBL/GenBank/DDBJ whole genome shotgun (WGS) entry which is preliminary data.</text>
</comment>
<dbReference type="RefSeq" id="WP_069700685.1">
    <property type="nucleotide sequence ID" value="NZ_MJAT01000001.1"/>
</dbReference>
<organism evidence="4 5">
    <name type="scientific">Desulfuribacillus stibiiarsenatis</name>
    <dbReference type="NCBI Taxonomy" id="1390249"/>
    <lineage>
        <taxon>Bacteria</taxon>
        <taxon>Bacillati</taxon>
        <taxon>Bacillota</taxon>
        <taxon>Desulfuribacillia</taxon>
        <taxon>Desulfuribacillales</taxon>
        <taxon>Desulfuribacillaceae</taxon>
        <taxon>Desulfuribacillus</taxon>
    </lineage>
</organism>
<dbReference type="InterPro" id="IPR024654">
    <property type="entry name" value="Calcineurin-like_PHP_lpxH"/>
</dbReference>
<feature type="domain" description="Calcineurin-like phosphoesterase" evidence="3">
    <location>
        <begin position="3"/>
        <end position="141"/>
    </location>
</feature>
<name>A0A1E5L9G9_9FIRM</name>
<reference evidence="4 5" key="1">
    <citation type="submission" date="2016-09" db="EMBL/GenBank/DDBJ databases">
        <title>Desulfuribacillus arsenicus sp. nov., an obligately anaerobic, dissimilatory arsenic- and antimonate-reducing bacterium isolated from anoxic sediments.</title>
        <authorList>
            <person name="Abin C.A."/>
            <person name="Hollibaugh J.T."/>
        </authorList>
    </citation>
    <scope>NUCLEOTIDE SEQUENCE [LARGE SCALE GENOMIC DNA]</scope>
    <source>
        <strain evidence="4 5">MLFW-2</strain>
    </source>
</reference>
<dbReference type="InterPro" id="IPR029052">
    <property type="entry name" value="Metallo-depent_PP-like"/>
</dbReference>
<keyword evidence="2" id="KW-0479">Metal-binding</keyword>
<dbReference type="AlphaFoldDB" id="A0A1E5L9G9"/>
<dbReference type="InterPro" id="IPR041802">
    <property type="entry name" value="MPP_YfcE"/>
</dbReference>
<evidence type="ECO:0000259" key="3">
    <source>
        <dbReference type="Pfam" id="PF12850"/>
    </source>
</evidence>
<gene>
    <name evidence="4" type="ORF">BHU72_00620</name>
</gene>
<dbReference type="GO" id="GO:0046872">
    <property type="term" value="F:metal ion binding"/>
    <property type="evidence" value="ECO:0007669"/>
    <property type="project" value="UniProtKB-KW"/>
</dbReference>
<evidence type="ECO:0000313" key="4">
    <source>
        <dbReference type="EMBL" id="OEH86807.1"/>
    </source>
</evidence>
<keyword evidence="5" id="KW-1185">Reference proteome</keyword>
<evidence type="ECO:0000256" key="1">
    <source>
        <dbReference type="ARBA" id="ARBA00008950"/>
    </source>
</evidence>
<dbReference type="InterPro" id="IPR000979">
    <property type="entry name" value="Phosphodiesterase_MJ0936/Vps29"/>
</dbReference>
<dbReference type="GO" id="GO:0016787">
    <property type="term" value="F:hydrolase activity"/>
    <property type="evidence" value="ECO:0007669"/>
    <property type="project" value="UniProtKB-UniRule"/>
</dbReference>
<proteinExistence type="inferred from homology"/>